<comment type="caution">
    <text evidence="2">The sequence shown here is derived from an EMBL/GenBank/DDBJ whole genome shotgun (WGS) entry which is preliminary data.</text>
</comment>
<reference evidence="2 3" key="1">
    <citation type="journal article" date="2018" name="Sci. Rep.">
        <title>Genomic signatures of local adaptation to the degree of environmental predictability in rotifers.</title>
        <authorList>
            <person name="Franch-Gras L."/>
            <person name="Hahn C."/>
            <person name="Garcia-Roger E.M."/>
            <person name="Carmona M.J."/>
            <person name="Serra M."/>
            <person name="Gomez A."/>
        </authorList>
    </citation>
    <scope>NUCLEOTIDE SEQUENCE [LARGE SCALE GENOMIC DNA]</scope>
    <source>
        <strain evidence="2">HYR1</strain>
    </source>
</reference>
<dbReference type="PANTHER" id="PTHR13400">
    <property type="entry name" value="CHEMOKINE C-C MOTIF RECEPTOR 1"/>
    <property type="match status" value="1"/>
</dbReference>
<feature type="region of interest" description="Disordered" evidence="1">
    <location>
        <begin position="1"/>
        <end position="33"/>
    </location>
</feature>
<name>A0A3M7S6Q3_BRAPC</name>
<keyword evidence="3" id="KW-1185">Reference proteome</keyword>
<dbReference type="AlphaFoldDB" id="A0A3M7S6Q3"/>
<organism evidence="2 3">
    <name type="scientific">Brachionus plicatilis</name>
    <name type="common">Marine rotifer</name>
    <name type="synonym">Brachionus muelleri</name>
    <dbReference type="NCBI Taxonomy" id="10195"/>
    <lineage>
        <taxon>Eukaryota</taxon>
        <taxon>Metazoa</taxon>
        <taxon>Spiralia</taxon>
        <taxon>Gnathifera</taxon>
        <taxon>Rotifera</taxon>
        <taxon>Eurotatoria</taxon>
        <taxon>Monogononta</taxon>
        <taxon>Pseudotrocha</taxon>
        <taxon>Ploima</taxon>
        <taxon>Brachionidae</taxon>
        <taxon>Brachionus</taxon>
    </lineage>
</organism>
<dbReference type="Proteomes" id="UP000276133">
    <property type="component" value="Unassembled WGS sequence"/>
</dbReference>
<accession>A0A3M7S6Q3</accession>
<dbReference type="EMBL" id="REGN01001955">
    <property type="protein sequence ID" value="RNA31307.1"/>
    <property type="molecule type" value="Genomic_DNA"/>
</dbReference>
<feature type="compositionally biased region" description="Polar residues" evidence="1">
    <location>
        <begin position="11"/>
        <end position="22"/>
    </location>
</feature>
<proteinExistence type="predicted"/>
<protein>
    <submittedName>
        <fullName evidence="2">Coiled-coil domain-containing 28B</fullName>
    </submittedName>
</protein>
<feature type="region of interest" description="Disordered" evidence="1">
    <location>
        <begin position="100"/>
        <end position="122"/>
    </location>
</feature>
<evidence type="ECO:0000256" key="1">
    <source>
        <dbReference type="SAM" id="MobiDB-lite"/>
    </source>
</evidence>
<dbReference type="OrthoDB" id="9977011at2759"/>
<dbReference type="Pfam" id="PF13270">
    <property type="entry name" value="CCDC28"/>
    <property type="match status" value="1"/>
</dbReference>
<evidence type="ECO:0000313" key="3">
    <source>
        <dbReference type="Proteomes" id="UP000276133"/>
    </source>
</evidence>
<sequence>MNSIEKKVALSPNSKLTPQPQHQARKPSVHSPKIEMGHRIEHQFFSRMPDVNSVESDLMKLLNEFSDTRLKKYGTNDIHEKLFKKMDLIRDKQENIAKNHFERDERLSESKIEGEDKKAQSMRDLEELTRQLEELNNSIHELHEFHFD</sequence>
<gene>
    <name evidence="2" type="ORF">BpHYR1_017117</name>
</gene>
<dbReference type="PANTHER" id="PTHR13400:SF4">
    <property type="entry name" value="COILED-COIL DOMAIN-CONTAINING PROTEIN 28A-LIKE PROTEIN"/>
    <property type="match status" value="1"/>
</dbReference>
<dbReference type="InterPro" id="IPR025271">
    <property type="entry name" value="CCDC28"/>
</dbReference>
<evidence type="ECO:0000313" key="2">
    <source>
        <dbReference type="EMBL" id="RNA31307.1"/>
    </source>
</evidence>